<reference evidence="1 2" key="1">
    <citation type="submission" date="2024-09" db="EMBL/GenBank/DDBJ databases">
        <title>Laminarin stimulates single cell rates of sulfate reduction while oxygen inhibits transcriptomic activity in coastal marine sediment.</title>
        <authorList>
            <person name="Lindsay M."/>
            <person name="Orcutt B."/>
            <person name="Emerson D."/>
            <person name="Stepanauskas R."/>
            <person name="D'Angelo T."/>
        </authorList>
    </citation>
    <scope>NUCLEOTIDE SEQUENCE [LARGE SCALE GENOMIC DNA]</scope>
    <source>
        <strain evidence="1">SAG AM-311-K15</strain>
    </source>
</reference>
<organism evidence="1 2">
    <name type="scientific">candidate division CSSED10-310 bacterium</name>
    <dbReference type="NCBI Taxonomy" id="2855610"/>
    <lineage>
        <taxon>Bacteria</taxon>
        <taxon>Bacteria division CSSED10-310</taxon>
    </lineage>
</organism>
<protein>
    <recommendedName>
        <fullName evidence="3">Bacteriocin</fullName>
    </recommendedName>
</protein>
<sequence length="56" mass="6240">MNTKNKEKVETITEQKNQSKLEEECAVVECVENKLSDVHKESKKSYEKVAGGNIGG</sequence>
<accession>A0ABV6YZW8</accession>
<evidence type="ECO:0000313" key="2">
    <source>
        <dbReference type="Proteomes" id="UP001594351"/>
    </source>
</evidence>
<dbReference type="Proteomes" id="UP001594351">
    <property type="component" value="Unassembled WGS sequence"/>
</dbReference>
<dbReference type="EMBL" id="JBHPBY010000220">
    <property type="protein sequence ID" value="MFC1851734.1"/>
    <property type="molecule type" value="Genomic_DNA"/>
</dbReference>
<keyword evidence="2" id="KW-1185">Reference proteome</keyword>
<evidence type="ECO:0008006" key="3">
    <source>
        <dbReference type="Google" id="ProtNLM"/>
    </source>
</evidence>
<proteinExistence type="predicted"/>
<evidence type="ECO:0000313" key="1">
    <source>
        <dbReference type="EMBL" id="MFC1851734.1"/>
    </source>
</evidence>
<name>A0ABV6YZW8_UNCC1</name>
<comment type="caution">
    <text evidence="1">The sequence shown here is derived from an EMBL/GenBank/DDBJ whole genome shotgun (WGS) entry which is preliminary data.</text>
</comment>
<gene>
    <name evidence="1" type="ORF">ACFL27_16205</name>
</gene>